<feature type="transmembrane region" description="Helical" evidence="1">
    <location>
        <begin position="159"/>
        <end position="177"/>
    </location>
</feature>
<dbReference type="Gene3D" id="1.20.144.10">
    <property type="entry name" value="Phosphatidic acid phosphatase type 2/haloperoxidase"/>
    <property type="match status" value="1"/>
</dbReference>
<keyword evidence="1" id="KW-1133">Transmembrane helix</keyword>
<reference evidence="3 4" key="1">
    <citation type="submission" date="2017-03" db="EMBL/GenBank/DDBJ databases">
        <authorList>
            <person name="Afonso C.L."/>
            <person name="Miller P.J."/>
            <person name="Scott M.A."/>
            <person name="Spackman E."/>
            <person name="Goraichik I."/>
            <person name="Dimitrov K.M."/>
            <person name="Suarez D.L."/>
            <person name="Swayne D.E."/>
        </authorList>
    </citation>
    <scope>NUCLEOTIDE SEQUENCE [LARGE SCALE GENOMIC DNA]</scope>
    <source>
        <strain evidence="3 4">CECT 7450</strain>
    </source>
</reference>
<protein>
    <submittedName>
        <fullName evidence="3">Undecaprenyl pyrophosphate phosphatase</fullName>
    </submittedName>
</protein>
<name>A0A1X6YJS7_9RHOB</name>
<dbReference type="Pfam" id="PF01569">
    <property type="entry name" value="PAP2"/>
    <property type="match status" value="1"/>
</dbReference>
<dbReference type="SMART" id="SM00014">
    <property type="entry name" value="acidPPc"/>
    <property type="match status" value="1"/>
</dbReference>
<evidence type="ECO:0000313" key="4">
    <source>
        <dbReference type="Proteomes" id="UP000193061"/>
    </source>
</evidence>
<feature type="transmembrane region" description="Helical" evidence="1">
    <location>
        <begin position="58"/>
        <end position="76"/>
    </location>
</feature>
<dbReference type="InterPro" id="IPR036938">
    <property type="entry name" value="PAP2/HPO_sf"/>
</dbReference>
<sequence length="224" mass="25443">MDEALFLFFNRFNTDELDQVFLVLSSEYLKSVPFMLIVWALWFLSGTDAQRTMRRERLTAVLLATIPIIGITRFLANNLPFSLRPIYSNIAGLQLRDDQSVEFMDGWSSLPSDHASLFFGLAVMIFLINRRFGVFLLFWAAFVVCLPRVVTGLHWPSDIVVGALLGAALGVTLLGPMTQIVRQVQLVPFCERHEAFAYPLLFLATYEVTQMFQMTRYIVFALGG</sequence>
<keyword evidence="1" id="KW-0812">Transmembrane</keyword>
<proteinExistence type="predicted"/>
<dbReference type="InterPro" id="IPR000326">
    <property type="entry name" value="PAP2/HPO"/>
</dbReference>
<keyword evidence="1" id="KW-0472">Membrane</keyword>
<accession>A0A1X6YJS7</accession>
<keyword evidence="4" id="KW-1185">Reference proteome</keyword>
<dbReference type="AlphaFoldDB" id="A0A1X6YJS7"/>
<feature type="transmembrane region" description="Helical" evidence="1">
    <location>
        <begin position="135"/>
        <end position="153"/>
    </location>
</feature>
<feature type="domain" description="Phosphatidic acid phosphatase type 2/haloperoxidase" evidence="2">
    <location>
        <begin position="59"/>
        <end position="174"/>
    </location>
</feature>
<dbReference type="OrthoDB" id="9801622at2"/>
<evidence type="ECO:0000259" key="2">
    <source>
        <dbReference type="SMART" id="SM00014"/>
    </source>
</evidence>
<organism evidence="3 4">
    <name type="scientific">Roseovarius albus</name>
    <dbReference type="NCBI Taxonomy" id="1247867"/>
    <lineage>
        <taxon>Bacteria</taxon>
        <taxon>Pseudomonadati</taxon>
        <taxon>Pseudomonadota</taxon>
        <taxon>Alphaproteobacteria</taxon>
        <taxon>Rhodobacterales</taxon>
        <taxon>Roseobacteraceae</taxon>
        <taxon>Roseovarius</taxon>
    </lineage>
</organism>
<evidence type="ECO:0000313" key="3">
    <source>
        <dbReference type="EMBL" id="SLN23329.1"/>
    </source>
</evidence>
<dbReference type="PANTHER" id="PTHR14969:SF13">
    <property type="entry name" value="AT30094P"/>
    <property type="match status" value="1"/>
</dbReference>
<dbReference type="EMBL" id="FWFX01000002">
    <property type="protein sequence ID" value="SLN23329.1"/>
    <property type="molecule type" value="Genomic_DNA"/>
</dbReference>
<dbReference type="RefSeq" id="WP_085804453.1">
    <property type="nucleotide sequence ID" value="NZ_FWFX01000002.1"/>
</dbReference>
<dbReference type="Proteomes" id="UP000193061">
    <property type="component" value="Unassembled WGS sequence"/>
</dbReference>
<evidence type="ECO:0000256" key="1">
    <source>
        <dbReference type="SAM" id="Phobius"/>
    </source>
</evidence>
<feature type="transmembrane region" description="Helical" evidence="1">
    <location>
        <begin position="28"/>
        <end position="46"/>
    </location>
</feature>
<dbReference type="PANTHER" id="PTHR14969">
    <property type="entry name" value="SPHINGOSINE-1-PHOSPHATE PHOSPHOHYDROLASE"/>
    <property type="match status" value="1"/>
</dbReference>
<dbReference type="SUPFAM" id="SSF48317">
    <property type="entry name" value="Acid phosphatase/Vanadium-dependent haloperoxidase"/>
    <property type="match status" value="1"/>
</dbReference>
<gene>
    <name evidence="3" type="ORF">ROA7450_00920</name>
</gene>